<dbReference type="Proteomes" id="UP000179807">
    <property type="component" value="Unassembled WGS sequence"/>
</dbReference>
<name>A0A1J4J690_9EUKA</name>
<evidence type="ECO:0000256" key="1">
    <source>
        <dbReference type="SAM" id="MobiDB-lite"/>
    </source>
</evidence>
<evidence type="ECO:0000313" key="3">
    <source>
        <dbReference type="EMBL" id="OHS94185.1"/>
    </source>
</evidence>
<dbReference type="RefSeq" id="XP_068347322.1">
    <property type="nucleotide sequence ID" value="XM_068495927.1"/>
</dbReference>
<proteinExistence type="predicted"/>
<dbReference type="GO" id="GO:0005634">
    <property type="term" value="C:nucleus"/>
    <property type="evidence" value="ECO:0007669"/>
    <property type="project" value="InterPro"/>
</dbReference>
<dbReference type="OrthoDB" id="436637at2759"/>
<feature type="domain" description="RSE1/DDB1/CPSF1 C-terminal" evidence="2">
    <location>
        <begin position="790"/>
        <end position="1025"/>
    </location>
</feature>
<dbReference type="SUPFAM" id="SSF75011">
    <property type="entry name" value="3-carboxy-cis,cis-mucoante lactonizing enzyme"/>
    <property type="match status" value="1"/>
</dbReference>
<dbReference type="InterPro" id="IPR036322">
    <property type="entry name" value="WD40_repeat_dom_sf"/>
</dbReference>
<organism evidence="3 4">
    <name type="scientific">Tritrichomonas foetus</name>
    <dbReference type="NCBI Taxonomy" id="1144522"/>
    <lineage>
        <taxon>Eukaryota</taxon>
        <taxon>Metamonada</taxon>
        <taxon>Parabasalia</taxon>
        <taxon>Tritrichomonadida</taxon>
        <taxon>Tritrichomonadidae</taxon>
        <taxon>Tritrichomonas</taxon>
    </lineage>
</organism>
<dbReference type="GeneID" id="94830631"/>
<dbReference type="VEuPathDB" id="TrichDB:TRFO_11242"/>
<sequence>MDCKYLHTTIQRSQKILRCIALSEGDNYRDNCNILLIYSNYAEVLLVDNSHQPVDVSTISTFPLYVPITWCCIVGEHIAAITADAHLIMLEMKPPFSRVLKHQMSSKLSPSTIPVAHCAASNGGELLVSCGFTENLIVATFDSQDNPSLQTLRLPNFFVHEVVPTQDPYLFAFLVSVRTDLKYIIYFDMEQKVEKKREVVPPDSITITSVFNQEGFSKLVLFTPNKIIIKDDENPDRIIDIEARVYSWFDNRSGELIVQLLDRNIVGIPIYTDDYYGSDKVRRGHLPLISTFCYLSNNWLLCVSEENDSFFLPVSSLSITSTSFVDFDLLPRSTIPLLPRITSAFFHGPRLVISSGGHEEPDKYLISSFYNTIMTNSFIVDDATARFNRAGFDNDSQIRFFSAGDKLIASSDTKSISLIGDLNISAEKTIAISKFGDNILQVYKNGLRIIENPQLTFPLTSQNGSKAPQASSQNTPYIGSKSTPQNSSQTGTKTTRKIISQYKSEIGVIAAAISNDLCIASFEDDSVKLFDKDLQIIVEKKIPHAHSFAFCNNNIAIAAEPQLGGNSTVTLYSFQLNPTDDVGQLTSRAYTMLFIQSSMELFVSTVNGTVSRWTIGNDFSNSCAQIYEGTIPPLLYPYYVNSESDYVLIVSDKYFLYNGVSMLSIHLNTPHGICTIKGETESCDDIIQADLNNNVVRISLNEIVKDLAAKSAHATEMPRKTVYYDENSFVCITRRRDGKDSFKSSLLILRDDPTNTELILNNVGQFQEDMGAISVEVLDKNFIAIGFVKQDNSGVIMILAVEESTEAKLHLFAQFISPTFAIRKVGNLIFFGVGSKLRYTSMNMINVEKQQSDTPETFDSKEITQVPSAICFIEVSGDILWIGDRIESVFVYRFSLTGDGNDIKSLNLIACDTEPRQITAMCLLNETCVAIGEKNGKITILRLPNDDIGDRDLKWRLSPIPERGISLNEPVGELVKIATYSVNETVTSLLVGAKGVLFYTTLLGQIGAFVPLQNDEDYIKLSNVELITERLSTEEFGLTVLRRLPVEKRCVVSGDILDLIDRMTPESQKIIEKTCNTHWQNLFGLISIIKQKAKF</sequence>
<dbReference type="SUPFAM" id="SSF50978">
    <property type="entry name" value="WD40 repeat-like"/>
    <property type="match status" value="1"/>
</dbReference>
<comment type="caution">
    <text evidence="3">The sequence shown here is derived from an EMBL/GenBank/DDBJ whole genome shotgun (WGS) entry which is preliminary data.</text>
</comment>
<dbReference type="InterPro" id="IPR050358">
    <property type="entry name" value="RSE1/DDB1/CFT1"/>
</dbReference>
<keyword evidence="4" id="KW-1185">Reference proteome</keyword>
<evidence type="ECO:0000313" key="4">
    <source>
        <dbReference type="Proteomes" id="UP000179807"/>
    </source>
</evidence>
<dbReference type="GO" id="GO:0003676">
    <property type="term" value="F:nucleic acid binding"/>
    <property type="evidence" value="ECO:0007669"/>
    <property type="project" value="InterPro"/>
</dbReference>
<dbReference type="PANTHER" id="PTHR10644">
    <property type="entry name" value="DNA REPAIR/RNA PROCESSING CPSF FAMILY"/>
    <property type="match status" value="1"/>
</dbReference>
<gene>
    <name evidence="3" type="ORF">TRFO_11242</name>
</gene>
<accession>A0A1J4J690</accession>
<evidence type="ECO:0000259" key="2">
    <source>
        <dbReference type="Pfam" id="PF03178"/>
    </source>
</evidence>
<dbReference type="InterPro" id="IPR015943">
    <property type="entry name" value="WD40/YVTN_repeat-like_dom_sf"/>
</dbReference>
<dbReference type="Gene3D" id="2.130.10.10">
    <property type="entry name" value="YVTN repeat-like/Quinoprotein amine dehydrogenase"/>
    <property type="match status" value="1"/>
</dbReference>
<dbReference type="Pfam" id="PF03178">
    <property type="entry name" value="CPSF_A"/>
    <property type="match status" value="1"/>
</dbReference>
<dbReference type="InterPro" id="IPR004871">
    <property type="entry name" value="RSE1/DDB1/CPSF1_C"/>
</dbReference>
<protein>
    <recommendedName>
        <fullName evidence="2">RSE1/DDB1/CPSF1 C-terminal domain-containing protein</fullName>
    </recommendedName>
</protein>
<feature type="region of interest" description="Disordered" evidence="1">
    <location>
        <begin position="460"/>
        <end position="494"/>
    </location>
</feature>
<dbReference type="EMBL" id="MLAK01001337">
    <property type="protein sequence ID" value="OHS94185.1"/>
    <property type="molecule type" value="Genomic_DNA"/>
</dbReference>
<reference evidence="3" key="1">
    <citation type="submission" date="2016-10" db="EMBL/GenBank/DDBJ databases">
        <authorList>
            <person name="Benchimol M."/>
            <person name="Almeida L.G."/>
            <person name="Vasconcelos A.T."/>
            <person name="Perreira-Neves A."/>
            <person name="Rosa I.A."/>
            <person name="Tasca T."/>
            <person name="Bogo M.R."/>
            <person name="de Souza W."/>
        </authorList>
    </citation>
    <scope>NUCLEOTIDE SEQUENCE [LARGE SCALE GENOMIC DNA]</scope>
    <source>
        <strain evidence="3">K</strain>
    </source>
</reference>
<dbReference type="AlphaFoldDB" id="A0A1J4J690"/>